<evidence type="ECO:0000256" key="1">
    <source>
        <dbReference type="SAM" id="Coils"/>
    </source>
</evidence>
<dbReference type="PANTHER" id="PTHR38377">
    <property type="entry name" value="THREONINE-TRNA LIGASE 2"/>
    <property type="match status" value="1"/>
</dbReference>
<dbReference type="PANTHER" id="PTHR38377:SF1">
    <property type="entry name" value="THREONINE-TRNA LIGASE 2"/>
    <property type="match status" value="1"/>
</dbReference>
<feature type="coiled-coil region" evidence="1">
    <location>
        <begin position="43"/>
        <end position="70"/>
    </location>
</feature>
<evidence type="ECO:0000313" key="3">
    <source>
        <dbReference type="Proteomes" id="UP000436088"/>
    </source>
</evidence>
<comment type="caution">
    <text evidence="2">The sequence shown here is derived from an EMBL/GenBank/DDBJ whole genome shotgun (WGS) entry which is preliminary data.</text>
</comment>
<sequence length="118" mass="13278">MASEELLKPFYQRAIEAEERLSRLEAVLVGNKDAAKQEPSQLITELQAKLEAANAEALSEREKAKQLAMENEKHKYRISHLVRAVKEADQKLECMKVSAGHVSEATEQTSSKLEAMRL</sequence>
<keyword evidence="3" id="KW-1185">Reference proteome</keyword>
<reference evidence="2" key="1">
    <citation type="submission" date="2019-09" db="EMBL/GenBank/DDBJ databases">
        <title>Draft genome information of white flower Hibiscus syriacus.</title>
        <authorList>
            <person name="Kim Y.-M."/>
        </authorList>
    </citation>
    <scope>NUCLEOTIDE SEQUENCE [LARGE SCALE GENOMIC DNA]</scope>
    <source>
        <strain evidence="2">YM2019G1</strain>
    </source>
</reference>
<dbReference type="AlphaFoldDB" id="A0A6A3C1Q0"/>
<dbReference type="OrthoDB" id="2405052at2759"/>
<dbReference type="EMBL" id="VEPZ02000643">
    <property type="protein sequence ID" value="KAE8721099.1"/>
    <property type="molecule type" value="Genomic_DNA"/>
</dbReference>
<keyword evidence="1" id="KW-0175">Coiled coil</keyword>
<gene>
    <name evidence="2" type="ORF">F3Y22_tig00016850pilonHSYRG00016</name>
</gene>
<name>A0A6A3C1Q0_HIBSY</name>
<organism evidence="2 3">
    <name type="scientific">Hibiscus syriacus</name>
    <name type="common">Rose of Sharon</name>
    <dbReference type="NCBI Taxonomy" id="106335"/>
    <lineage>
        <taxon>Eukaryota</taxon>
        <taxon>Viridiplantae</taxon>
        <taxon>Streptophyta</taxon>
        <taxon>Embryophyta</taxon>
        <taxon>Tracheophyta</taxon>
        <taxon>Spermatophyta</taxon>
        <taxon>Magnoliopsida</taxon>
        <taxon>eudicotyledons</taxon>
        <taxon>Gunneridae</taxon>
        <taxon>Pentapetalae</taxon>
        <taxon>rosids</taxon>
        <taxon>malvids</taxon>
        <taxon>Malvales</taxon>
        <taxon>Malvaceae</taxon>
        <taxon>Malvoideae</taxon>
        <taxon>Hibiscus</taxon>
    </lineage>
</organism>
<dbReference type="Proteomes" id="UP000436088">
    <property type="component" value="Unassembled WGS sequence"/>
</dbReference>
<protein>
    <submittedName>
        <fullName evidence="2">6-phosphogluconate dehydrogenase family protein</fullName>
    </submittedName>
</protein>
<accession>A0A6A3C1Q0</accession>
<evidence type="ECO:0000313" key="2">
    <source>
        <dbReference type="EMBL" id="KAE8721099.1"/>
    </source>
</evidence>
<proteinExistence type="predicted"/>